<feature type="region of interest" description="Disordered" evidence="1">
    <location>
        <begin position="1"/>
        <end position="24"/>
    </location>
</feature>
<comment type="caution">
    <text evidence="2">The sequence shown here is derived from an EMBL/GenBank/DDBJ whole genome shotgun (WGS) entry which is preliminary data.</text>
</comment>
<dbReference type="AlphaFoldDB" id="X0XLD2"/>
<feature type="non-terminal residue" evidence="2">
    <location>
        <position position="1"/>
    </location>
</feature>
<accession>X0XLD2</accession>
<name>X0XLD2_9ZZZZ</name>
<dbReference type="EMBL" id="BARS01055255">
    <property type="protein sequence ID" value="GAG43975.1"/>
    <property type="molecule type" value="Genomic_DNA"/>
</dbReference>
<reference evidence="2" key="1">
    <citation type="journal article" date="2014" name="Front. Microbiol.">
        <title>High frequency of phylogenetically diverse reductive dehalogenase-homologous genes in deep subseafloor sedimentary metagenomes.</title>
        <authorList>
            <person name="Kawai M."/>
            <person name="Futagami T."/>
            <person name="Toyoda A."/>
            <person name="Takaki Y."/>
            <person name="Nishi S."/>
            <person name="Hori S."/>
            <person name="Arai W."/>
            <person name="Tsubouchi T."/>
            <person name="Morono Y."/>
            <person name="Uchiyama I."/>
            <person name="Ito T."/>
            <person name="Fujiyama A."/>
            <person name="Inagaki F."/>
            <person name="Takami H."/>
        </authorList>
    </citation>
    <scope>NUCLEOTIDE SEQUENCE</scope>
    <source>
        <strain evidence="2">Expedition CK06-06</strain>
    </source>
</reference>
<evidence type="ECO:0000256" key="1">
    <source>
        <dbReference type="SAM" id="MobiDB-lite"/>
    </source>
</evidence>
<proteinExistence type="predicted"/>
<evidence type="ECO:0000313" key="2">
    <source>
        <dbReference type="EMBL" id="GAG43975.1"/>
    </source>
</evidence>
<sequence>AIKALLERGGGSRGSHLVADPAGALPHPDLGEEWKFLPENVALRDEILCIAYDAAADSFRAKTTAPRAIPGGEFWFENTWAEFRKASIFRRDASETPRPYVSSRRGE</sequence>
<organism evidence="2">
    <name type="scientific">marine sediment metagenome</name>
    <dbReference type="NCBI Taxonomy" id="412755"/>
    <lineage>
        <taxon>unclassified sequences</taxon>
        <taxon>metagenomes</taxon>
        <taxon>ecological metagenomes</taxon>
    </lineage>
</organism>
<protein>
    <submittedName>
        <fullName evidence="2">Uncharacterized protein</fullName>
    </submittedName>
</protein>
<gene>
    <name evidence="2" type="ORF">S01H1_81625</name>
</gene>